<dbReference type="EC" id="2.7.4.16" evidence="1"/>
<sequence length="309" mass="32898">MREDEVLKNVRAIFDYGQSDSALIVGNGDDGAVLSARSELTVLASDMAVEGIHFNFAWSSAMQVGRKVSAANLADICAMGAWPEYFLVALAFPARFAGQVVELAQGIKAECQRVGVKVIGGDLSRSNEVVISISAVGRVKRPILRSGAKVGDKLFISNLPGFSAAGLSLLKSSSDNQSAAANRARLAHLAPDLEYDKYRKSYEHLSSAIDTSDGLVIDASRIAAASGVGIDIRVEQLINSPEFSELESASGSRESALENALYGGEDHLLLGSSQGKDFGFLEIGQVIKGEGLYLDGVRADINRGYQHSW</sequence>
<feature type="binding site" evidence="1">
    <location>
        <position position="46"/>
    </location>
    <ligand>
        <name>Mg(2+)</name>
        <dbReference type="ChEBI" id="CHEBI:18420"/>
        <label>1</label>
    </ligand>
</feature>
<comment type="pathway">
    <text evidence="1">Cofactor biosynthesis; thiamine diphosphate biosynthesis; thiamine diphosphate from thiamine phosphate: step 1/1.</text>
</comment>
<gene>
    <name evidence="1" type="primary">thiL</name>
    <name evidence="3" type="ORF">ABR61_04865</name>
</gene>
<dbReference type="InterPro" id="IPR006283">
    <property type="entry name" value="ThiL-like"/>
</dbReference>
<feature type="binding site" evidence="1">
    <location>
        <position position="75"/>
    </location>
    <ligand>
        <name>Mg(2+)</name>
        <dbReference type="ChEBI" id="CHEBI:18420"/>
        <label>2</label>
    </ligand>
</feature>
<feature type="binding site" evidence="1">
    <location>
        <begin position="121"/>
        <end position="122"/>
    </location>
    <ligand>
        <name>ATP</name>
        <dbReference type="ChEBI" id="CHEBI:30616"/>
    </ligand>
</feature>
<dbReference type="GO" id="GO:0009228">
    <property type="term" value="P:thiamine biosynthetic process"/>
    <property type="evidence" value="ECO:0007669"/>
    <property type="project" value="UniProtKB-KW"/>
</dbReference>
<keyword evidence="1" id="KW-0460">Magnesium</keyword>
<keyword evidence="1" id="KW-0808">Transferase</keyword>
<dbReference type="GO" id="GO:0005524">
    <property type="term" value="F:ATP binding"/>
    <property type="evidence" value="ECO:0007669"/>
    <property type="project" value="UniProtKB-UniRule"/>
</dbReference>
<evidence type="ECO:0000259" key="2">
    <source>
        <dbReference type="Pfam" id="PF00586"/>
    </source>
</evidence>
<dbReference type="Gene3D" id="3.90.650.10">
    <property type="entry name" value="PurM-like C-terminal domain"/>
    <property type="match status" value="1"/>
</dbReference>
<dbReference type="UniPathway" id="UPA00060">
    <property type="reaction ID" value="UER00142"/>
</dbReference>
<dbReference type="InterPro" id="IPR036676">
    <property type="entry name" value="PurM-like_C_sf"/>
</dbReference>
<feature type="binding site" evidence="1">
    <location>
        <position position="210"/>
    </location>
    <ligand>
        <name>Mg(2+)</name>
        <dbReference type="ChEBI" id="CHEBI:18420"/>
        <label>3</label>
    </ligand>
</feature>
<feature type="binding site" evidence="1">
    <location>
        <position position="305"/>
    </location>
    <ligand>
        <name>substrate</name>
    </ligand>
</feature>
<dbReference type="AlphaFoldDB" id="A0A0R2Q4L4"/>
<feature type="binding site" evidence="1">
    <location>
        <position position="30"/>
    </location>
    <ligand>
        <name>Mg(2+)</name>
        <dbReference type="ChEBI" id="CHEBI:18420"/>
        <label>3</label>
    </ligand>
</feature>
<reference evidence="3 4" key="1">
    <citation type="submission" date="2015-10" db="EMBL/GenBank/DDBJ databases">
        <title>Metagenome-Assembled Genomes uncover a global brackish microbiome.</title>
        <authorList>
            <person name="Hugerth L.W."/>
            <person name="Larsson J."/>
            <person name="Alneberg J."/>
            <person name="Lindh M.V."/>
            <person name="Legrand C."/>
            <person name="Pinhassi J."/>
            <person name="Andersson A.F."/>
        </authorList>
    </citation>
    <scope>NUCLEOTIDE SEQUENCE [LARGE SCALE GENOMIC DNA]</scope>
    <source>
        <strain evidence="3">BACL2 MAG-120813-bin23</strain>
    </source>
</reference>
<keyword evidence="1" id="KW-0547">Nucleotide-binding</keyword>
<feature type="binding site" evidence="1">
    <location>
        <position position="122"/>
    </location>
    <ligand>
        <name>Mg(2+)</name>
        <dbReference type="ChEBI" id="CHEBI:18420"/>
        <label>1</label>
    </ligand>
</feature>
<keyword evidence="1" id="KW-0784">Thiamine biosynthesis</keyword>
<feature type="binding site" evidence="1">
    <location>
        <position position="45"/>
    </location>
    <ligand>
        <name>Mg(2+)</name>
        <dbReference type="ChEBI" id="CHEBI:18420"/>
        <label>1</label>
    </ligand>
</feature>
<dbReference type="GO" id="GO:0009030">
    <property type="term" value="F:thiamine-phosphate kinase activity"/>
    <property type="evidence" value="ECO:0007669"/>
    <property type="project" value="UniProtKB-UniRule"/>
</dbReference>
<feature type="binding site" evidence="1">
    <location>
        <position position="75"/>
    </location>
    <ligand>
        <name>Mg(2+)</name>
        <dbReference type="ChEBI" id="CHEBI:18420"/>
        <label>3</label>
    </ligand>
</feature>
<evidence type="ECO:0000313" key="4">
    <source>
        <dbReference type="Proteomes" id="UP000054212"/>
    </source>
</evidence>
<accession>A0A0R2Q4L4</accession>
<dbReference type="InterPro" id="IPR016188">
    <property type="entry name" value="PurM-like_N"/>
</dbReference>
<comment type="function">
    <text evidence="1">Catalyzes the ATP-dependent phosphorylation of thiamine-monophosphate (TMP) to form thiamine-pyrophosphate (TPP), the active form of vitamin B1.</text>
</comment>
<feature type="binding site" evidence="1">
    <location>
        <position position="75"/>
    </location>
    <ligand>
        <name>Mg(2+)</name>
        <dbReference type="ChEBI" id="CHEBI:18420"/>
        <label>4</label>
    </ligand>
</feature>
<dbReference type="Pfam" id="PF00586">
    <property type="entry name" value="AIRS"/>
    <property type="match status" value="1"/>
</dbReference>
<evidence type="ECO:0000313" key="3">
    <source>
        <dbReference type="EMBL" id="KRO45121.1"/>
    </source>
</evidence>
<dbReference type="GO" id="GO:0000287">
    <property type="term" value="F:magnesium ion binding"/>
    <property type="evidence" value="ECO:0007669"/>
    <property type="project" value="UniProtKB-UniRule"/>
</dbReference>
<comment type="caution">
    <text evidence="3">The sequence shown here is derived from an EMBL/GenBank/DDBJ whole genome shotgun (WGS) entry which is preliminary data.</text>
</comment>
<proteinExistence type="inferred from homology"/>
<dbReference type="CDD" id="cd02194">
    <property type="entry name" value="ThiL"/>
    <property type="match status" value="1"/>
</dbReference>
<feature type="binding site" evidence="1">
    <location>
        <position position="46"/>
    </location>
    <ligand>
        <name>Mg(2+)</name>
        <dbReference type="ChEBI" id="CHEBI:18420"/>
        <label>2</label>
    </ligand>
</feature>
<feature type="binding site" evidence="1">
    <location>
        <position position="213"/>
    </location>
    <ligand>
        <name>Mg(2+)</name>
        <dbReference type="ChEBI" id="CHEBI:18420"/>
        <label>5</label>
    </ligand>
</feature>
<feature type="binding site" evidence="1">
    <location>
        <position position="145"/>
    </location>
    <ligand>
        <name>ATP</name>
        <dbReference type="ChEBI" id="CHEBI:30616"/>
    </ligand>
</feature>
<comment type="caution">
    <text evidence="1">Lacks conserved residue(s) required for the propagation of feature annotation.</text>
</comment>
<comment type="similarity">
    <text evidence="1">Belongs to the thiamine-monophosphate kinase family.</text>
</comment>
<dbReference type="Proteomes" id="UP000054212">
    <property type="component" value="Unassembled WGS sequence"/>
</dbReference>
<dbReference type="HAMAP" id="MF_02128">
    <property type="entry name" value="TMP_kinase"/>
    <property type="match status" value="1"/>
</dbReference>
<dbReference type="SUPFAM" id="SSF56042">
    <property type="entry name" value="PurM C-terminal domain-like"/>
    <property type="match status" value="1"/>
</dbReference>
<dbReference type="InterPro" id="IPR036921">
    <property type="entry name" value="PurM-like_N_sf"/>
</dbReference>
<dbReference type="SUPFAM" id="SSF55326">
    <property type="entry name" value="PurM N-terminal domain-like"/>
    <property type="match status" value="1"/>
</dbReference>
<comment type="miscellaneous">
    <text evidence="1">Reaction mechanism of ThiL seems to utilize a direct, inline transfer of the gamma-phosphate of ATP to TMP rather than a phosphorylated enzyme intermediate.</text>
</comment>
<feature type="binding site" evidence="1">
    <location>
        <position position="53"/>
    </location>
    <ligand>
        <name>substrate</name>
    </ligand>
</feature>
<dbReference type="EMBL" id="LIAT01000037">
    <property type="protein sequence ID" value="KRO45121.1"/>
    <property type="molecule type" value="Genomic_DNA"/>
</dbReference>
<dbReference type="GO" id="GO:0009229">
    <property type="term" value="P:thiamine diphosphate biosynthetic process"/>
    <property type="evidence" value="ECO:0007669"/>
    <property type="project" value="UniProtKB-UniRule"/>
</dbReference>
<feature type="domain" description="PurM-like N-terminal" evidence="2">
    <location>
        <begin position="28"/>
        <end position="139"/>
    </location>
</feature>
<feature type="binding site" evidence="1">
    <location>
        <position position="30"/>
    </location>
    <ligand>
        <name>Mg(2+)</name>
        <dbReference type="ChEBI" id="CHEBI:18420"/>
        <label>4</label>
    </ligand>
</feature>
<feature type="binding site" evidence="1">
    <location>
        <position position="212"/>
    </location>
    <ligand>
        <name>ATP</name>
        <dbReference type="ChEBI" id="CHEBI:30616"/>
    </ligand>
</feature>
<organism evidence="3 4">
    <name type="scientific">Actinobacteria bacterium BACL2 MAG-120813-bin23</name>
    <dbReference type="NCBI Taxonomy" id="1655569"/>
    <lineage>
        <taxon>Bacteria</taxon>
        <taxon>Bacillati</taxon>
        <taxon>Actinomycetota</taxon>
        <taxon>Actinomycetes</taxon>
        <taxon>Actinomycetes incertae sedis</taxon>
        <taxon>ac1 cluster</taxon>
    </lineage>
</organism>
<dbReference type="PIRSF" id="PIRSF005303">
    <property type="entry name" value="Thiam_monoph_kin"/>
    <property type="match status" value="1"/>
</dbReference>
<comment type="catalytic activity">
    <reaction evidence="1">
        <text>thiamine phosphate + ATP = thiamine diphosphate + ADP</text>
        <dbReference type="Rhea" id="RHEA:15913"/>
        <dbReference type="ChEBI" id="CHEBI:30616"/>
        <dbReference type="ChEBI" id="CHEBI:37575"/>
        <dbReference type="ChEBI" id="CHEBI:58937"/>
        <dbReference type="ChEBI" id="CHEBI:456216"/>
        <dbReference type="EC" id="2.7.4.16"/>
    </reaction>
</comment>
<dbReference type="Gene3D" id="3.30.1330.10">
    <property type="entry name" value="PurM-like, N-terminal domain"/>
    <property type="match status" value="1"/>
</dbReference>
<keyword evidence="1" id="KW-0479">Metal-binding</keyword>
<keyword evidence="1" id="KW-0418">Kinase</keyword>
<protein>
    <recommendedName>
        <fullName evidence="1">Thiamine-monophosphate kinase</fullName>
        <shortName evidence="1">TMP kinase</shortName>
        <shortName evidence="1">Thiamine-phosphate kinase</shortName>
        <ecNumber evidence="1">2.7.4.16</ecNumber>
    </recommendedName>
</protein>
<dbReference type="PANTHER" id="PTHR30270:SF0">
    <property type="entry name" value="THIAMINE-MONOPHOSPHATE KINASE"/>
    <property type="match status" value="1"/>
</dbReference>
<dbReference type="NCBIfam" id="TIGR01379">
    <property type="entry name" value="thiL"/>
    <property type="match status" value="1"/>
</dbReference>
<dbReference type="PANTHER" id="PTHR30270">
    <property type="entry name" value="THIAMINE-MONOPHOSPHATE KINASE"/>
    <property type="match status" value="1"/>
</dbReference>
<keyword evidence="1" id="KW-0067">ATP-binding</keyword>
<evidence type="ECO:0000256" key="1">
    <source>
        <dbReference type="HAMAP-Rule" id="MF_02128"/>
    </source>
</evidence>
<name>A0A0R2Q4L4_9ACTN</name>
<feature type="binding site" evidence="1">
    <location>
        <position position="265"/>
    </location>
    <ligand>
        <name>substrate</name>
    </ligand>
</feature>